<dbReference type="AlphaFoldDB" id="A0AAW0JSZ5"/>
<dbReference type="GO" id="GO:0016787">
    <property type="term" value="F:hydrolase activity"/>
    <property type="evidence" value="ECO:0007669"/>
    <property type="project" value="UniProtKB-KW"/>
</dbReference>
<evidence type="ECO:0000313" key="2">
    <source>
        <dbReference type="EMBL" id="KAK7829852.1"/>
    </source>
</evidence>
<keyword evidence="2" id="KW-0378">Hydrolase</keyword>
<dbReference type="EMBL" id="PKMF04000471">
    <property type="protein sequence ID" value="KAK7829852.1"/>
    <property type="molecule type" value="Genomic_DNA"/>
</dbReference>
<comment type="caution">
    <text evidence="2">The sequence shown here is derived from an EMBL/GenBank/DDBJ whole genome shotgun (WGS) entry which is preliminary data.</text>
</comment>
<dbReference type="InterPro" id="IPR008974">
    <property type="entry name" value="TRAF-like"/>
</dbReference>
<protein>
    <submittedName>
        <fullName evidence="2">Ubiquitin carboxyl-terminal hydrolase 12</fullName>
    </submittedName>
</protein>
<proteinExistence type="predicted"/>
<accession>A0AAW0JSZ5</accession>
<dbReference type="SUPFAM" id="SSF49599">
    <property type="entry name" value="TRAF domain-like"/>
    <property type="match status" value="1"/>
</dbReference>
<dbReference type="Gene3D" id="2.60.210.10">
    <property type="entry name" value="Apoptosis, Tumor Necrosis Factor Receptor Associated Protein 2, Chain A"/>
    <property type="match status" value="1"/>
</dbReference>
<evidence type="ECO:0000313" key="3">
    <source>
        <dbReference type="Proteomes" id="UP000237347"/>
    </source>
</evidence>
<gene>
    <name evidence="2" type="primary">UBP12_4</name>
    <name evidence="2" type="ORF">CFP56_028641</name>
</gene>
<dbReference type="PANTHER" id="PTHR46162">
    <property type="entry name" value="TRAF-LIKE FAMILY PROTEIN"/>
    <property type="match status" value="1"/>
</dbReference>
<dbReference type="CDD" id="cd00121">
    <property type="entry name" value="MATH"/>
    <property type="match status" value="1"/>
</dbReference>
<name>A0AAW0JSZ5_QUESU</name>
<dbReference type="SMART" id="SM00061">
    <property type="entry name" value="MATH"/>
    <property type="match status" value="1"/>
</dbReference>
<organism evidence="2 3">
    <name type="scientific">Quercus suber</name>
    <name type="common">Cork oak</name>
    <dbReference type="NCBI Taxonomy" id="58331"/>
    <lineage>
        <taxon>Eukaryota</taxon>
        <taxon>Viridiplantae</taxon>
        <taxon>Streptophyta</taxon>
        <taxon>Embryophyta</taxon>
        <taxon>Tracheophyta</taxon>
        <taxon>Spermatophyta</taxon>
        <taxon>Magnoliopsida</taxon>
        <taxon>eudicotyledons</taxon>
        <taxon>Gunneridae</taxon>
        <taxon>Pentapetalae</taxon>
        <taxon>rosids</taxon>
        <taxon>fabids</taxon>
        <taxon>Fagales</taxon>
        <taxon>Fagaceae</taxon>
        <taxon>Quercus</taxon>
    </lineage>
</organism>
<dbReference type="Proteomes" id="UP000237347">
    <property type="component" value="Unassembled WGS sequence"/>
</dbReference>
<sequence>MIKEPLNRTMTWKIENFSSLDKVTYYSRIFQVGDVKWKLLVYPKGIYNGEMNVISLFLLCCDCDDCALPEHNFFAEFKISIKDQINNENHVEKTGKHWFTTSSNEWGFSHFMPLKDLLDASKGLLMNDALIVEGEIKVMSNVK</sequence>
<dbReference type="PANTHER" id="PTHR46162:SF40">
    <property type="entry name" value="TRAF-LIKE FAMILY PROTEIN"/>
    <property type="match status" value="1"/>
</dbReference>
<reference evidence="2 3" key="1">
    <citation type="journal article" date="2018" name="Sci. Data">
        <title>The draft genome sequence of cork oak.</title>
        <authorList>
            <person name="Ramos A.M."/>
            <person name="Usie A."/>
            <person name="Barbosa P."/>
            <person name="Barros P.M."/>
            <person name="Capote T."/>
            <person name="Chaves I."/>
            <person name="Simoes F."/>
            <person name="Abreu I."/>
            <person name="Carrasquinho I."/>
            <person name="Faro C."/>
            <person name="Guimaraes J.B."/>
            <person name="Mendonca D."/>
            <person name="Nobrega F."/>
            <person name="Rodrigues L."/>
            <person name="Saibo N.J.M."/>
            <person name="Varela M.C."/>
            <person name="Egas C."/>
            <person name="Matos J."/>
            <person name="Miguel C.M."/>
            <person name="Oliveira M.M."/>
            <person name="Ricardo C.P."/>
            <person name="Goncalves S."/>
        </authorList>
    </citation>
    <scope>NUCLEOTIDE SEQUENCE [LARGE SCALE GENOMIC DNA]</scope>
    <source>
        <strain evidence="3">cv. HL8</strain>
    </source>
</reference>
<feature type="domain" description="MATH" evidence="1">
    <location>
        <begin position="7"/>
        <end position="136"/>
    </location>
</feature>
<dbReference type="InterPro" id="IPR002083">
    <property type="entry name" value="MATH/TRAF_dom"/>
</dbReference>
<dbReference type="PROSITE" id="PS50144">
    <property type="entry name" value="MATH"/>
    <property type="match status" value="1"/>
</dbReference>
<evidence type="ECO:0000259" key="1">
    <source>
        <dbReference type="PROSITE" id="PS50144"/>
    </source>
</evidence>
<keyword evidence="3" id="KW-1185">Reference proteome</keyword>
<dbReference type="Pfam" id="PF22486">
    <property type="entry name" value="MATH_2"/>
    <property type="match status" value="1"/>
</dbReference>